<evidence type="ECO:0000259" key="2">
    <source>
        <dbReference type="Pfam" id="PF04459"/>
    </source>
</evidence>
<dbReference type="Proteomes" id="UP001484239">
    <property type="component" value="Unassembled WGS sequence"/>
</dbReference>
<feature type="domain" description="DUF512" evidence="2">
    <location>
        <begin position="215"/>
        <end position="411"/>
    </location>
</feature>
<dbReference type="InterPro" id="IPR058240">
    <property type="entry name" value="rSAM_sf"/>
</dbReference>
<dbReference type="SUPFAM" id="SSF102114">
    <property type="entry name" value="Radical SAM enzymes"/>
    <property type="match status" value="1"/>
</dbReference>
<organism evidence="4 5">
    <name type="scientific">Gaopeijia maritima</name>
    <dbReference type="NCBI Taxonomy" id="3119007"/>
    <lineage>
        <taxon>Bacteria</taxon>
        <taxon>Pseudomonadati</taxon>
        <taxon>Gemmatimonadota</taxon>
        <taxon>Longimicrobiia</taxon>
        <taxon>Gaopeijiales</taxon>
        <taxon>Gaopeijiaceae</taxon>
        <taxon>Gaopeijia</taxon>
    </lineage>
</organism>
<dbReference type="InterPro" id="IPR045375">
    <property type="entry name" value="Put_radical_SAM-like_N"/>
</dbReference>
<reference evidence="4 5" key="1">
    <citation type="submission" date="2024-02" db="EMBL/GenBank/DDBJ databases">
        <title>A novel Gemmatimonadota bacterium.</title>
        <authorList>
            <person name="Du Z.-J."/>
            <person name="Ye Y.-Q."/>
        </authorList>
    </citation>
    <scope>NUCLEOTIDE SEQUENCE [LARGE SCALE GENOMIC DNA]</scope>
    <source>
        <strain evidence="4 5">DH-20</strain>
    </source>
</reference>
<keyword evidence="5" id="KW-1185">Reference proteome</keyword>
<sequence>MVRIAEIEEGTIADELQLEIGTRIVRINGERVRDNIDLTFLLSDTELELETVSPAGETIVYDIARDPGDPMGIVPAPDTIRECANECVFCFIDGNPKDVRPSLWLRDDDFRLSFTYGSYVTLTNLGPKGIQRLIDQRLSPLYVSVHATEPEVRQRLLKNDRAGLILEHLRRFADAGLEVHTQVVLCPEWNDGAHLDRTIDDLWAIGPAVRSLSVVPVGLTKYNVNRPVRPLTADEARQAIETVTAARERALAERGEAWAYAGDEMYFIAGLDLPSQAWYDEGALEENGVGSVRSMLTELDEGIPGLPRFDGRRIRIATGASMAPLFAARVEALQRATGAEVEVIHVVNDFYGAMVTTAGLLAGADIRDALSRGLQAGDLCLIPAEALNADDCFIDSLPLDQMRAALDPAVVVPGHHLIDTLHRSAEVLRGGQEGEAAGGHHRRPEGRSGGLWTVADA</sequence>
<feature type="region of interest" description="Disordered" evidence="1">
    <location>
        <begin position="433"/>
        <end position="457"/>
    </location>
</feature>
<evidence type="ECO:0000259" key="3">
    <source>
        <dbReference type="Pfam" id="PF19238"/>
    </source>
</evidence>
<dbReference type="Pfam" id="PF04459">
    <property type="entry name" value="DUF512"/>
    <property type="match status" value="1"/>
</dbReference>
<dbReference type="InterPro" id="IPR007549">
    <property type="entry name" value="DUF512"/>
</dbReference>
<comment type="caution">
    <text evidence="4">The sequence shown here is derived from an EMBL/GenBank/DDBJ whole genome shotgun (WGS) entry which is preliminary data.</text>
</comment>
<accession>A0ABU9E5X5</accession>
<name>A0ABU9E5X5_9BACT</name>
<dbReference type="Gene3D" id="2.30.42.10">
    <property type="match status" value="1"/>
</dbReference>
<gene>
    <name evidence="4" type="ORF">WI372_04000</name>
</gene>
<dbReference type="EMBL" id="JBBHLI010000002">
    <property type="protein sequence ID" value="MEK9500130.1"/>
    <property type="molecule type" value="Genomic_DNA"/>
</dbReference>
<dbReference type="InterPro" id="IPR036034">
    <property type="entry name" value="PDZ_sf"/>
</dbReference>
<protein>
    <submittedName>
        <fullName evidence="4">DUF512 domain-containing protein</fullName>
    </submittedName>
</protein>
<feature type="domain" description="Putative radical SAM N-terminal" evidence="3">
    <location>
        <begin position="77"/>
        <end position="212"/>
    </location>
</feature>
<dbReference type="InterPro" id="IPR013785">
    <property type="entry name" value="Aldolase_TIM"/>
</dbReference>
<dbReference type="RefSeq" id="WP_405275524.1">
    <property type="nucleotide sequence ID" value="NZ_JBBHLI010000002.1"/>
</dbReference>
<evidence type="ECO:0000256" key="1">
    <source>
        <dbReference type="SAM" id="MobiDB-lite"/>
    </source>
</evidence>
<evidence type="ECO:0000313" key="4">
    <source>
        <dbReference type="EMBL" id="MEK9500130.1"/>
    </source>
</evidence>
<dbReference type="Pfam" id="PF19238">
    <property type="entry name" value="Radical_SAM_2"/>
    <property type="match status" value="1"/>
</dbReference>
<proteinExistence type="predicted"/>
<evidence type="ECO:0000313" key="5">
    <source>
        <dbReference type="Proteomes" id="UP001484239"/>
    </source>
</evidence>
<dbReference type="Gene3D" id="3.20.20.70">
    <property type="entry name" value="Aldolase class I"/>
    <property type="match status" value="1"/>
</dbReference>
<dbReference type="SUPFAM" id="SSF50156">
    <property type="entry name" value="PDZ domain-like"/>
    <property type="match status" value="1"/>
</dbReference>